<evidence type="ECO:0000313" key="4">
    <source>
        <dbReference type="Proteomes" id="UP000663792"/>
    </source>
</evidence>
<dbReference type="AlphaFoldDB" id="A0A938YA24"/>
<gene>
    <name evidence="3" type="ORF">JL106_00735</name>
</gene>
<dbReference type="Gene3D" id="1.10.10.1320">
    <property type="entry name" value="Anti-sigma factor, zinc-finger domain"/>
    <property type="match status" value="1"/>
</dbReference>
<evidence type="ECO:0000256" key="2">
    <source>
        <dbReference type="ARBA" id="ARBA00023163"/>
    </source>
</evidence>
<accession>A0A938YA24</accession>
<keyword evidence="4" id="KW-1185">Reference proteome</keyword>
<keyword evidence="2" id="KW-0804">Transcription</keyword>
<reference evidence="3" key="1">
    <citation type="submission" date="2021-01" db="EMBL/GenBank/DDBJ databases">
        <title>YIM 132084 draft genome.</title>
        <authorList>
            <person name="An D."/>
        </authorList>
    </citation>
    <scope>NUCLEOTIDE SEQUENCE</scope>
    <source>
        <strain evidence="3">YIM 132084</strain>
    </source>
</reference>
<proteinExistence type="predicted"/>
<evidence type="ECO:0000313" key="3">
    <source>
        <dbReference type="EMBL" id="MBM9465801.1"/>
    </source>
</evidence>
<protein>
    <recommendedName>
        <fullName evidence="5">Zinc-finger domain-containing protein</fullName>
    </recommendedName>
</protein>
<evidence type="ECO:0008006" key="5">
    <source>
        <dbReference type="Google" id="ProtNLM"/>
    </source>
</evidence>
<dbReference type="InterPro" id="IPR041916">
    <property type="entry name" value="Anti_sigma_zinc_sf"/>
</dbReference>
<evidence type="ECO:0000256" key="1">
    <source>
        <dbReference type="ARBA" id="ARBA00023015"/>
    </source>
</evidence>
<comment type="caution">
    <text evidence="3">The sequence shown here is derived from an EMBL/GenBank/DDBJ whole genome shotgun (WGS) entry which is preliminary data.</text>
</comment>
<dbReference type="Proteomes" id="UP000663792">
    <property type="component" value="Unassembled WGS sequence"/>
</dbReference>
<sequence>MAVFDDHLTLDAIVAFTDGEMPLTAYQRAAAHLDRCTRCTEEVAEQASAREFLRSAQAPAMPRSLWEALRSIPIAVPGRCQPGAVRAEVAPVERSRAGLPRLRERAPRGVVARWSVDPRS</sequence>
<dbReference type="RefSeq" id="WP_205258750.1">
    <property type="nucleotide sequence ID" value="NZ_JAERWK010000001.1"/>
</dbReference>
<dbReference type="EMBL" id="JAERWK010000001">
    <property type="protein sequence ID" value="MBM9465801.1"/>
    <property type="molecule type" value="Genomic_DNA"/>
</dbReference>
<name>A0A938YA24_9ACTN</name>
<organism evidence="3 4">
    <name type="scientific">Nakamurella leprariae</name>
    <dbReference type="NCBI Taxonomy" id="2803911"/>
    <lineage>
        <taxon>Bacteria</taxon>
        <taxon>Bacillati</taxon>
        <taxon>Actinomycetota</taxon>
        <taxon>Actinomycetes</taxon>
        <taxon>Nakamurellales</taxon>
        <taxon>Nakamurellaceae</taxon>
        <taxon>Nakamurella</taxon>
    </lineage>
</organism>
<keyword evidence="1" id="KW-0805">Transcription regulation</keyword>